<sequence length="101" mass="11788">MKLFTKEVKKLTVDNYPFHCIIDQSPDNDFISFKIYPSDTKTSYYVIFFSWKINWATILCHPKVCAKLINYAISNGWNYKDKNAVVKLQPGDFLIDQLGLD</sequence>
<keyword evidence="2" id="KW-1185">Reference proteome</keyword>
<organism evidence="1 2">
    <name type="scientific">Paenibacillus eucommiae</name>
    <dbReference type="NCBI Taxonomy" id="1355755"/>
    <lineage>
        <taxon>Bacteria</taxon>
        <taxon>Bacillati</taxon>
        <taxon>Bacillota</taxon>
        <taxon>Bacilli</taxon>
        <taxon>Bacillales</taxon>
        <taxon>Paenibacillaceae</taxon>
        <taxon>Paenibacillus</taxon>
    </lineage>
</organism>
<name>A0ABS4IQG9_9BACL</name>
<comment type="caution">
    <text evidence="1">The sequence shown here is derived from an EMBL/GenBank/DDBJ whole genome shotgun (WGS) entry which is preliminary data.</text>
</comment>
<dbReference type="EMBL" id="JAGGLB010000003">
    <property type="protein sequence ID" value="MBP1989780.1"/>
    <property type="molecule type" value="Genomic_DNA"/>
</dbReference>
<dbReference type="Proteomes" id="UP001519287">
    <property type="component" value="Unassembled WGS sequence"/>
</dbReference>
<evidence type="ECO:0000313" key="2">
    <source>
        <dbReference type="Proteomes" id="UP001519287"/>
    </source>
</evidence>
<protein>
    <submittedName>
        <fullName evidence="1">Uncharacterized protein</fullName>
    </submittedName>
</protein>
<accession>A0ABS4IQG9</accession>
<dbReference type="RefSeq" id="WP_209970579.1">
    <property type="nucleotide sequence ID" value="NZ_JAGGLB010000003.1"/>
</dbReference>
<reference evidence="1 2" key="1">
    <citation type="submission" date="2021-03" db="EMBL/GenBank/DDBJ databases">
        <title>Genomic Encyclopedia of Type Strains, Phase IV (KMG-IV): sequencing the most valuable type-strain genomes for metagenomic binning, comparative biology and taxonomic classification.</title>
        <authorList>
            <person name="Goeker M."/>
        </authorList>
    </citation>
    <scope>NUCLEOTIDE SEQUENCE [LARGE SCALE GENOMIC DNA]</scope>
    <source>
        <strain evidence="1 2">DSM 26048</strain>
    </source>
</reference>
<evidence type="ECO:0000313" key="1">
    <source>
        <dbReference type="EMBL" id="MBP1989780.1"/>
    </source>
</evidence>
<gene>
    <name evidence="1" type="ORF">J2Z66_001378</name>
</gene>
<proteinExistence type="predicted"/>